<protein>
    <submittedName>
        <fullName evidence="1">Uncharacterized protein</fullName>
    </submittedName>
</protein>
<reference evidence="1 2" key="1">
    <citation type="journal article" date="2021" name="Sci. Rep.">
        <title>The distribution of antibiotic resistance genes in chicken gut microbiota commensals.</title>
        <authorList>
            <person name="Juricova H."/>
            <person name="Matiasovicova J."/>
            <person name="Kubasova T."/>
            <person name="Cejkova D."/>
            <person name="Rychlik I."/>
        </authorList>
    </citation>
    <scope>NUCLEOTIDE SEQUENCE [LARGE SCALE GENOMIC DNA]</scope>
    <source>
        <strain evidence="1 2">An425</strain>
    </source>
</reference>
<organism evidence="1 2">
    <name type="scientific">Fusobacterium mortiferum</name>
    <dbReference type="NCBI Taxonomy" id="850"/>
    <lineage>
        <taxon>Bacteria</taxon>
        <taxon>Fusobacteriati</taxon>
        <taxon>Fusobacteriota</taxon>
        <taxon>Fusobacteriia</taxon>
        <taxon>Fusobacteriales</taxon>
        <taxon>Fusobacteriaceae</taxon>
        <taxon>Fusobacterium</taxon>
    </lineage>
</organism>
<accession>A0ABS2G6H5</accession>
<evidence type="ECO:0000313" key="2">
    <source>
        <dbReference type="Proteomes" id="UP000728968"/>
    </source>
</evidence>
<evidence type="ECO:0000313" key="1">
    <source>
        <dbReference type="EMBL" id="MBM6876452.1"/>
    </source>
</evidence>
<feature type="non-terminal residue" evidence="1">
    <location>
        <position position="1"/>
    </location>
</feature>
<gene>
    <name evidence="1" type="ORF">H6A04_12590</name>
</gene>
<dbReference type="Proteomes" id="UP000728968">
    <property type="component" value="Unassembled WGS sequence"/>
</dbReference>
<name>A0ABS2G6H5_FUSMR</name>
<dbReference type="EMBL" id="JACJLT010000410">
    <property type="protein sequence ID" value="MBM6876452.1"/>
    <property type="molecule type" value="Genomic_DNA"/>
</dbReference>
<comment type="caution">
    <text evidence="1">The sequence shown here is derived from an EMBL/GenBank/DDBJ whole genome shotgun (WGS) entry which is preliminary data.</text>
</comment>
<proteinExistence type="predicted"/>
<sequence length="48" mass="5554">IEVSTPLVHRTIERTSSITPYKNEVIQLLNKRVSKNVWCIIEFQEVAA</sequence>
<keyword evidence="2" id="KW-1185">Reference proteome</keyword>